<dbReference type="GO" id="GO:0010833">
    <property type="term" value="P:telomere maintenance via telomere lengthening"/>
    <property type="evidence" value="ECO:0007669"/>
    <property type="project" value="TreeGrafter"/>
</dbReference>
<dbReference type="Pfam" id="PF15489">
    <property type="entry name" value="CTC1"/>
    <property type="match status" value="1"/>
</dbReference>
<dbReference type="GO" id="GO:0003697">
    <property type="term" value="F:single-stranded DNA binding"/>
    <property type="evidence" value="ECO:0007669"/>
    <property type="project" value="InterPro"/>
</dbReference>
<dbReference type="PANTHER" id="PTHR14865">
    <property type="entry name" value="CST COMPLEX SUBUNIT CTC1"/>
    <property type="match status" value="1"/>
</dbReference>
<dbReference type="PANTHER" id="PTHR14865:SF2">
    <property type="entry name" value="CST COMPLEX SUBUNIT CTC1"/>
    <property type="match status" value="1"/>
</dbReference>
<evidence type="ECO:0000313" key="11">
    <source>
        <dbReference type="Proteomes" id="UP000694397"/>
    </source>
</evidence>
<protein>
    <recommendedName>
        <fullName evidence="4">CST complex subunit CTC1</fullName>
    </recommendedName>
</protein>
<dbReference type="GO" id="GO:1990879">
    <property type="term" value="C:CST complex"/>
    <property type="evidence" value="ECO:0007669"/>
    <property type="project" value="TreeGrafter"/>
</dbReference>
<organism evidence="10 11">
    <name type="scientific">Scleropages formosus</name>
    <name type="common">Asian bonytongue</name>
    <name type="synonym">Osteoglossum formosum</name>
    <dbReference type="NCBI Taxonomy" id="113540"/>
    <lineage>
        <taxon>Eukaryota</taxon>
        <taxon>Metazoa</taxon>
        <taxon>Chordata</taxon>
        <taxon>Craniata</taxon>
        <taxon>Vertebrata</taxon>
        <taxon>Euteleostomi</taxon>
        <taxon>Actinopterygii</taxon>
        <taxon>Neopterygii</taxon>
        <taxon>Teleostei</taxon>
        <taxon>Osteoglossocephala</taxon>
        <taxon>Osteoglossomorpha</taxon>
        <taxon>Osteoglossiformes</taxon>
        <taxon>Osteoglossidae</taxon>
        <taxon>Scleropages</taxon>
    </lineage>
</organism>
<evidence type="ECO:0000256" key="8">
    <source>
        <dbReference type="ARBA" id="ARBA00023242"/>
    </source>
</evidence>
<keyword evidence="5" id="KW-0158">Chromosome</keyword>
<dbReference type="KEGG" id="sfm:108923073"/>
<reference evidence="10" key="3">
    <citation type="submission" date="2025-09" db="UniProtKB">
        <authorList>
            <consortium name="Ensembl"/>
        </authorList>
    </citation>
    <scope>IDENTIFICATION</scope>
</reference>
<dbReference type="CTD" id="80169"/>
<evidence type="ECO:0000256" key="4">
    <source>
        <dbReference type="ARBA" id="ARBA00016175"/>
    </source>
</evidence>
<keyword evidence="7" id="KW-0238">DNA-binding</keyword>
<reference evidence="10 11" key="1">
    <citation type="submission" date="2019-04" db="EMBL/GenBank/DDBJ databases">
        <authorList>
            <consortium name="Wellcome Sanger Institute Data Sharing"/>
        </authorList>
    </citation>
    <scope>NUCLEOTIDE SEQUENCE [LARGE SCALE GENOMIC DNA]</scope>
</reference>
<keyword evidence="8" id="KW-0539">Nucleus</keyword>
<reference evidence="10" key="2">
    <citation type="submission" date="2025-08" db="UniProtKB">
        <authorList>
            <consortium name="Ensembl"/>
        </authorList>
    </citation>
    <scope>IDENTIFICATION</scope>
</reference>
<keyword evidence="11" id="KW-1185">Reference proteome</keyword>
<feature type="region of interest" description="Disordered" evidence="9">
    <location>
        <begin position="710"/>
        <end position="814"/>
    </location>
</feature>
<dbReference type="GeneID" id="108923073"/>
<dbReference type="OrthoDB" id="2314520at2759"/>
<comment type="similarity">
    <text evidence="3">Belongs to the CTC1 family.</text>
</comment>
<dbReference type="InterPro" id="IPR042617">
    <property type="entry name" value="CTC1-like"/>
</dbReference>
<dbReference type="InterPro" id="IPR029156">
    <property type="entry name" value="CTC1"/>
</dbReference>
<evidence type="ECO:0000256" key="5">
    <source>
        <dbReference type="ARBA" id="ARBA00022454"/>
    </source>
</evidence>
<dbReference type="GeneTree" id="ENSGT00390000011553"/>
<dbReference type="Proteomes" id="UP000694397">
    <property type="component" value="Chromosome 13"/>
</dbReference>
<evidence type="ECO:0000256" key="2">
    <source>
        <dbReference type="ARBA" id="ARBA00004574"/>
    </source>
</evidence>
<evidence type="ECO:0000313" key="10">
    <source>
        <dbReference type="Ensembl" id="ENSSFOP00015034552.1"/>
    </source>
</evidence>
<dbReference type="RefSeq" id="XP_018589059.1">
    <property type="nucleotide sequence ID" value="XM_018733543.2"/>
</dbReference>
<feature type="compositionally biased region" description="Basic and acidic residues" evidence="9">
    <location>
        <begin position="749"/>
        <end position="758"/>
    </location>
</feature>
<proteinExistence type="inferred from homology"/>
<dbReference type="GO" id="GO:0045740">
    <property type="term" value="P:positive regulation of DNA replication"/>
    <property type="evidence" value="ECO:0007669"/>
    <property type="project" value="TreeGrafter"/>
</dbReference>
<evidence type="ECO:0000256" key="3">
    <source>
        <dbReference type="ARBA" id="ARBA00006332"/>
    </source>
</evidence>
<comment type="subcellular location">
    <subcellularLocation>
        <location evidence="2">Chromosome</location>
        <location evidence="2">Telomere</location>
    </subcellularLocation>
    <subcellularLocation>
        <location evidence="1">Nucleus</location>
    </subcellularLocation>
</comment>
<evidence type="ECO:0000256" key="7">
    <source>
        <dbReference type="ARBA" id="ARBA00023125"/>
    </source>
</evidence>
<evidence type="ECO:0000256" key="9">
    <source>
        <dbReference type="SAM" id="MobiDB-lite"/>
    </source>
</evidence>
<dbReference type="GO" id="GO:0042162">
    <property type="term" value="F:telomeric DNA binding"/>
    <property type="evidence" value="ECO:0007669"/>
    <property type="project" value="TreeGrafter"/>
</dbReference>
<gene>
    <name evidence="10" type="primary">ctc1</name>
</gene>
<accession>A0A8C9SF00</accession>
<dbReference type="Ensembl" id="ENSSFOT00015034933.2">
    <property type="protein sequence ID" value="ENSSFOP00015034552.1"/>
    <property type="gene ID" value="ENSSFOG00015022022.2"/>
</dbReference>
<feature type="compositionally biased region" description="Polar residues" evidence="9">
    <location>
        <begin position="804"/>
        <end position="814"/>
    </location>
</feature>
<keyword evidence="6" id="KW-0779">Telomere</keyword>
<sequence length="1300" mass="144177">MDSFLREFKDKNRAELLWLRALYQCVVGLVGPEPSPPAEHRVLLLALGAVRALRQTLGSHCDALPLSYRPVSVCELVRRQLVPCCSQLTWSNSQYCEWAADAERLQPEDVALPRENLLLVGYITDREIETSECDGILRAKDANASVNCMMISPSPMWLDQFVLFPSWSFIPHRSCGLIQDMKGHLEIGASPIPLVLQGASQNLQGTFTDLLGVGEAARYLQQSHRHRGVRLHVCGHVSAVCPLLEIAGKRLFCFSLREGENSVPVVVPDSGHVCWELFLHVGDRVCISGLRVCALRAWHSHRVLCVTPESHLRTPQTPQETHSAGIETCVQLETYTGPRCAEEYLQTRSRARSKTSRIISYKGVLTRVLDAEGGLFELDGKVGLCVAYQPLQEMACSFRPGAQIELHNAHFLHRPSPHGPAALLCLCLRSSLRVTAFSRVQSKPLACPSPTTALLRVLLQNHLGISQYLWLCHCVTMLKERLCPRWIRAERVAVVAGRVLSCLLPPDPHSWQCRRDIYMEMLEEPHSCPLSQYRESDPQVDLLSVEQLRLWMEAESWASLSLPSLLPPSAPHLTRAELNPLLSWSVDTRGAWSLPIPLVVVGVLGACVRRGCLQLRDQTGSVDLVAVERRGGSYGAVSDTAWLGRLVCVQHLTLVMEKFLNTDFPSWTQLDQDLITHRHCRVYIQLCVDDLQVLSPWSGTMSFRDALQQEAGAAGNQGTSRDRKGMGGNSAGKSDREQPEEPTTTGARQQDRKERARQEEDETPAPAKKPRRADDWSHLEQEEDWSSEAGGQEQDHSLPRAQRSHVQVQQRSDTTAPSACVSLAFCVESKDGLTSQNIHAAAAETGHSVCFRMSIVVLGDVQRWKENPRNCPLESRESAGGALPKMDVQFVGSSVCWFPLLHPGSAYRLVAPHTQDPTLLCGTPVSVKQGVVLHSAPSLLIQPHWRFYTLPPSPRLSGLLQEARPRKHAILSVSEVLYCSTLLDLVSFEGLISQRTHLQQKGRTAGHPQNHGPKGLPVSVRLTVQDLSSPGQWIHVYLDLSERLYIPGLLPGARVLFSAFQCVVSRVRNVYCRSVPLSCITVNALGQVHCRQDPPGPRPPTVLLGEWVQDGAQRCIVGQVRVHIVVLLFLQLQWTCSLCGSIFKQDSCTRSTSSCTSHSAVFQAEAKAAVEDGSGEAHVWFPSHLTAPLLALGAAEWEGLQRSVRVRGHVRVHRGRNVVDAADLDDPLLHYLSCLCMCAAVCRPLTLSCQLKHRSQKALHLQDGSIQPKRVPRGDREFVTRVASPLQLTCTELSEWEPCL</sequence>
<evidence type="ECO:0000256" key="6">
    <source>
        <dbReference type="ARBA" id="ARBA00022895"/>
    </source>
</evidence>
<evidence type="ECO:0000256" key="1">
    <source>
        <dbReference type="ARBA" id="ARBA00004123"/>
    </source>
</evidence>
<name>A0A8C9SF00_SCLFO</name>